<accession>A0A3M2VGH8</accession>
<proteinExistence type="predicted"/>
<feature type="non-terminal residue" evidence="1">
    <location>
        <position position="449"/>
    </location>
</feature>
<gene>
    <name evidence="1" type="ORF">APX70_100618</name>
</gene>
<reference evidence="1 2" key="1">
    <citation type="submission" date="2018-08" db="EMBL/GenBank/DDBJ databases">
        <title>Recombination of ecologically and evolutionarily significant loci maintains genetic cohesion in the Pseudomonas syringae species complex.</title>
        <authorList>
            <person name="Dillon M."/>
            <person name="Thakur S."/>
            <person name="Almeida R.N.D."/>
            <person name="Weir B.S."/>
            <person name="Guttman D.S."/>
        </authorList>
    </citation>
    <scope>NUCLEOTIDE SEQUENCE [LARGE SCALE GENOMIC DNA]</scope>
    <source>
        <strain evidence="1 2">88_10</strain>
    </source>
</reference>
<comment type="caution">
    <text evidence="1">The sequence shown here is derived from an EMBL/GenBank/DDBJ whole genome shotgun (WGS) entry which is preliminary data.</text>
</comment>
<dbReference type="AlphaFoldDB" id="A0A3M2VGH8"/>
<sequence length="449" mass="49330">MPLFLGHHQTRHHPAIRCPVVAVVEHRDGPAPAQPVEEVEQRARPLRELETQHHLIVDPLGMPANHVADVQFGQFVVGQVQHRKTLPGETGDQRAAWVVLRVSLHADEDMGFTVGVVAVVEFSDLALADGFAERLEAARLLGNGHGNDRLAAFAQFGTLGHVAQAVKVDVGAGVDGHQRLAGHAALLDVLLDACNTQRTRRLGDRAGVVVDVLDRRADFVGADGDHFIDVMTAHFKGVITDLRHRHAVGKQPDLAQHHALARRHRRLQTVGVVGLDADDLDLRPQVFHVRCNPCNQAAATDRHKDRVQLPRLLTEDFHRHGALPGNGVGVVIRMDVDEALLLDQFQRIGQRFREGIAVQHHRGTAGTHPFDLDFRGGARHDDGGQNAQLFRRQRQALGVIARRGRDHAACGLFCGQLGELVVRAANLEGEHRLQIFALEQHLIAQPLGQ</sequence>
<protein>
    <submittedName>
        <fullName evidence="1">Uncharacterized protein</fullName>
    </submittedName>
</protein>
<dbReference type="Proteomes" id="UP000282378">
    <property type="component" value="Unassembled WGS sequence"/>
</dbReference>
<organism evidence="1 2">
    <name type="scientific">Pseudomonas syringae pv. maculicola</name>
    <dbReference type="NCBI Taxonomy" id="59511"/>
    <lineage>
        <taxon>Bacteria</taxon>
        <taxon>Pseudomonadati</taxon>
        <taxon>Pseudomonadota</taxon>
        <taxon>Gammaproteobacteria</taxon>
        <taxon>Pseudomonadales</taxon>
        <taxon>Pseudomonadaceae</taxon>
        <taxon>Pseudomonas</taxon>
    </lineage>
</organism>
<evidence type="ECO:0000313" key="1">
    <source>
        <dbReference type="EMBL" id="RML38397.1"/>
    </source>
</evidence>
<dbReference type="EMBL" id="RBNL01004153">
    <property type="protein sequence ID" value="RML38397.1"/>
    <property type="molecule type" value="Genomic_DNA"/>
</dbReference>
<evidence type="ECO:0000313" key="2">
    <source>
        <dbReference type="Proteomes" id="UP000282378"/>
    </source>
</evidence>
<name>A0A3M2VGH8_PSEYM</name>